<dbReference type="SUPFAM" id="SSF53474">
    <property type="entry name" value="alpha/beta-Hydrolases"/>
    <property type="match status" value="1"/>
</dbReference>
<accession>A0A5C4LFE7</accession>
<proteinExistence type="predicted"/>
<evidence type="ECO:0000313" key="3">
    <source>
        <dbReference type="Proteomes" id="UP000305267"/>
    </source>
</evidence>
<evidence type="ECO:0000313" key="2">
    <source>
        <dbReference type="EMBL" id="TNC10887.1"/>
    </source>
</evidence>
<protein>
    <submittedName>
        <fullName evidence="2">Alpha/beta hydrolase</fullName>
    </submittedName>
</protein>
<dbReference type="PANTHER" id="PTHR43194">
    <property type="entry name" value="HYDROLASE ALPHA/BETA FOLD FAMILY"/>
    <property type="match status" value="1"/>
</dbReference>
<dbReference type="Proteomes" id="UP000305267">
    <property type="component" value="Unassembled WGS sequence"/>
</dbReference>
<dbReference type="EMBL" id="VDDA01000011">
    <property type="protein sequence ID" value="TNC10887.1"/>
    <property type="molecule type" value="Genomic_DNA"/>
</dbReference>
<dbReference type="Pfam" id="PF12697">
    <property type="entry name" value="Abhydrolase_6"/>
    <property type="match status" value="1"/>
</dbReference>
<sequence length="307" mass="33576">MPPDPNLSAPLRHLEGDVPPAPDWFRDAVADRPRIGRVAVTGAGIETFVWGKSGRPGLMLLHGNGAHAGWWRFIAPFFAESHRVAALSWSGMGGSDWRETYDLDTFADEIGAAAESAGLFEAGAPVMVGHSFGCFPMLTEAGRAAGRWRGAVIVDPPIFSPERRAGRRREDGRFAPHRIYPTLEEALGRFRFAPMQPCETLYIADLIARESLREVAGGWSWRFDPSLWARLALPDRAAMVREARCPLALVTGARSDLMRPADAAYVQGLLPPGSPRIDLPEAYHHVMVDQPLAFVAALRAPLAVWPG</sequence>
<dbReference type="GO" id="GO:0016787">
    <property type="term" value="F:hydrolase activity"/>
    <property type="evidence" value="ECO:0007669"/>
    <property type="project" value="UniProtKB-KW"/>
</dbReference>
<evidence type="ECO:0000259" key="1">
    <source>
        <dbReference type="Pfam" id="PF12697"/>
    </source>
</evidence>
<organism evidence="2 3">
    <name type="scientific">Methylobacterium terricola</name>
    <dbReference type="NCBI Taxonomy" id="2583531"/>
    <lineage>
        <taxon>Bacteria</taxon>
        <taxon>Pseudomonadati</taxon>
        <taxon>Pseudomonadota</taxon>
        <taxon>Alphaproteobacteria</taxon>
        <taxon>Hyphomicrobiales</taxon>
        <taxon>Methylobacteriaceae</taxon>
        <taxon>Methylobacterium</taxon>
    </lineage>
</organism>
<dbReference type="InterPro" id="IPR050228">
    <property type="entry name" value="Carboxylesterase_BioH"/>
</dbReference>
<keyword evidence="2" id="KW-0378">Hydrolase</keyword>
<dbReference type="AlphaFoldDB" id="A0A5C4LFE7"/>
<dbReference type="Gene3D" id="3.40.50.1820">
    <property type="entry name" value="alpha/beta hydrolase"/>
    <property type="match status" value="1"/>
</dbReference>
<dbReference type="OrthoDB" id="9804723at2"/>
<gene>
    <name evidence="2" type="ORF">FF100_21695</name>
</gene>
<comment type="caution">
    <text evidence="2">The sequence shown here is derived from an EMBL/GenBank/DDBJ whole genome shotgun (WGS) entry which is preliminary data.</text>
</comment>
<keyword evidence="3" id="KW-1185">Reference proteome</keyword>
<dbReference type="InterPro" id="IPR029058">
    <property type="entry name" value="AB_hydrolase_fold"/>
</dbReference>
<reference evidence="2 3" key="1">
    <citation type="submission" date="2019-06" db="EMBL/GenBank/DDBJ databases">
        <title>Genome of Methylobacterium sp. 17Sr1-39.</title>
        <authorList>
            <person name="Seo T."/>
        </authorList>
    </citation>
    <scope>NUCLEOTIDE SEQUENCE [LARGE SCALE GENOMIC DNA]</scope>
    <source>
        <strain evidence="2 3">17Sr1-39</strain>
    </source>
</reference>
<name>A0A5C4LFE7_9HYPH</name>
<dbReference type="InterPro" id="IPR000073">
    <property type="entry name" value="AB_hydrolase_1"/>
</dbReference>
<feature type="domain" description="AB hydrolase-1" evidence="1">
    <location>
        <begin position="60"/>
        <end position="297"/>
    </location>
</feature>
<dbReference type="PANTHER" id="PTHR43194:SF2">
    <property type="entry name" value="PEROXISOMAL MEMBRANE PROTEIN LPX1"/>
    <property type="match status" value="1"/>
</dbReference>